<dbReference type="GO" id="GO:0016020">
    <property type="term" value="C:membrane"/>
    <property type="evidence" value="ECO:0007669"/>
    <property type="project" value="UniProtKB-SubCell"/>
</dbReference>
<dbReference type="EMBL" id="JBGBPQ010000033">
    <property type="protein sequence ID" value="KAL1495181.1"/>
    <property type="molecule type" value="Genomic_DNA"/>
</dbReference>
<sequence length="379" mass="39364">MLGNSSNVDVADKIADQLLGSVLEMTGVAITVVGLHGMKVHGVLGRALSCSKSATWYAYVGLWALGQLIQLLAVEFATEPVIASVSNFAIVCNAVLAHYVLGERITRLDAIAIAVMIGGALLVVSFVPEPTTTSLQLAELRALFVASAAPLVGLLGTTLLAAAAIPAAVRSALHPELRTAPHGGIAFGVLAGYAGAISITTSKICWLVFDAISFASLAQPLWWFYAVCSFAGELLMVAALFNGMSWHEASIVVSTYYISMTICGALQGLCIFGLIDTFRAASAAAFAFGIALCVGAVYMLALSRAVHAADEASLTAAAPPRCEWWRAWCGRPRRASGPEPLTAPLPMVEAAVAPSSSGGKPGEQPQGLGGSHHLHPIVQ</sequence>
<keyword evidence="3 6" id="KW-1133">Transmembrane helix</keyword>
<keyword evidence="4 6" id="KW-0472">Membrane</keyword>
<dbReference type="SUPFAM" id="SSF103481">
    <property type="entry name" value="Multidrug resistance efflux transporter EmrE"/>
    <property type="match status" value="1"/>
</dbReference>
<evidence type="ECO:0000256" key="1">
    <source>
        <dbReference type="ARBA" id="ARBA00004141"/>
    </source>
</evidence>
<feature type="transmembrane region" description="Helical" evidence="6">
    <location>
        <begin position="108"/>
        <end position="128"/>
    </location>
</feature>
<feature type="transmembrane region" description="Helical" evidence="6">
    <location>
        <begin position="253"/>
        <end position="275"/>
    </location>
</feature>
<gene>
    <name evidence="7" type="ORF">AB1Y20_017046</name>
</gene>
<keyword evidence="2 6" id="KW-0812">Transmembrane</keyword>
<keyword evidence="8" id="KW-1185">Reference proteome</keyword>
<feature type="transmembrane region" description="Helical" evidence="6">
    <location>
        <begin position="18"/>
        <end position="35"/>
    </location>
</feature>
<comment type="subcellular location">
    <subcellularLocation>
        <location evidence="1">Membrane</location>
        <topology evidence="1">Multi-pass membrane protein</topology>
    </subcellularLocation>
</comment>
<dbReference type="InterPro" id="IPR037185">
    <property type="entry name" value="EmrE-like"/>
</dbReference>
<proteinExistence type="predicted"/>
<feature type="transmembrane region" description="Helical" evidence="6">
    <location>
        <begin position="221"/>
        <end position="241"/>
    </location>
</feature>
<dbReference type="InterPro" id="IPR008521">
    <property type="entry name" value="Mg_trans_NIPA"/>
</dbReference>
<feature type="region of interest" description="Disordered" evidence="5">
    <location>
        <begin position="352"/>
        <end position="379"/>
    </location>
</feature>
<dbReference type="GO" id="GO:0015095">
    <property type="term" value="F:magnesium ion transmembrane transporter activity"/>
    <property type="evidence" value="ECO:0007669"/>
    <property type="project" value="InterPro"/>
</dbReference>
<dbReference type="AlphaFoldDB" id="A0AB34I7S8"/>
<feature type="transmembrane region" description="Helical" evidence="6">
    <location>
        <begin position="148"/>
        <end position="173"/>
    </location>
</feature>
<comment type="caution">
    <text evidence="7">The sequence shown here is derived from an EMBL/GenBank/DDBJ whole genome shotgun (WGS) entry which is preliminary data.</text>
</comment>
<evidence type="ECO:0000256" key="2">
    <source>
        <dbReference type="ARBA" id="ARBA00022692"/>
    </source>
</evidence>
<feature type="transmembrane region" description="Helical" evidence="6">
    <location>
        <begin position="185"/>
        <end position="209"/>
    </location>
</feature>
<feature type="transmembrane region" description="Helical" evidence="6">
    <location>
        <begin position="56"/>
        <end position="74"/>
    </location>
</feature>
<evidence type="ECO:0008006" key="9">
    <source>
        <dbReference type="Google" id="ProtNLM"/>
    </source>
</evidence>
<name>A0AB34I7S8_PRYPA</name>
<dbReference type="PANTHER" id="PTHR12570:SF65">
    <property type="entry name" value="MAGNESIUM TRANSPORTER NIPA9-RELATED"/>
    <property type="match status" value="1"/>
</dbReference>
<reference evidence="7 8" key="1">
    <citation type="journal article" date="2024" name="Science">
        <title>Giant polyketide synthase enzymes in the biosynthesis of giant marine polyether toxins.</title>
        <authorList>
            <person name="Fallon T.R."/>
            <person name="Shende V.V."/>
            <person name="Wierzbicki I.H."/>
            <person name="Pendleton A.L."/>
            <person name="Watervoot N.F."/>
            <person name="Auber R.P."/>
            <person name="Gonzalez D.J."/>
            <person name="Wisecaver J.H."/>
            <person name="Moore B.S."/>
        </authorList>
    </citation>
    <scope>NUCLEOTIDE SEQUENCE [LARGE SCALE GENOMIC DNA]</scope>
    <source>
        <strain evidence="7 8">12B1</strain>
    </source>
</reference>
<evidence type="ECO:0000313" key="7">
    <source>
        <dbReference type="EMBL" id="KAL1495181.1"/>
    </source>
</evidence>
<accession>A0AB34I7S8</accession>
<evidence type="ECO:0000256" key="3">
    <source>
        <dbReference type="ARBA" id="ARBA00022989"/>
    </source>
</evidence>
<dbReference type="PANTHER" id="PTHR12570">
    <property type="match status" value="1"/>
</dbReference>
<organism evidence="7 8">
    <name type="scientific">Prymnesium parvum</name>
    <name type="common">Toxic golden alga</name>
    <dbReference type="NCBI Taxonomy" id="97485"/>
    <lineage>
        <taxon>Eukaryota</taxon>
        <taxon>Haptista</taxon>
        <taxon>Haptophyta</taxon>
        <taxon>Prymnesiophyceae</taxon>
        <taxon>Prymnesiales</taxon>
        <taxon>Prymnesiaceae</taxon>
        <taxon>Prymnesium</taxon>
    </lineage>
</organism>
<feature type="transmembrane region" description="Helical" evidence="6">
    <location>
        <begin position="80"/>
        <end position="101"/>
    </location>
</feature>
<dbReference type="Proteomes" id="UP001515480">
    <property type="component" value="Unassembled WGS sequence"/>
</dbReference>
<evidence type="ECO:0000256" key="4">
    <source>
        <dbReference type="ARBA" id="ARBA00023136"/>
    </source>
</evidence>
<evidence type="ECO:0000313" key="8">
    <source>
        <dbReference type="Proteomes" id="UP001515480"/>
    </source>
</evidence>
<protein>
    <recommendedName>
        <fullName evidence="9">Magnesium transporter</fullName>
    </recommendedName>
</protein>
<evidence type="ECO:0000256" key="5">
    <source>
        <dbReference type="SAM" id="MobiDB-lite"/>
    </source>
</evidence>
<evidence type="ECO:0000256" key="6">
    <source>
        <dbReference type="SAM" id="Phobius"/>
    </source>
</evidence>
<feature type="transmembrane region" description="Helical" evidence="6">
    <location>
        <begin position="281"/>
        <end position="301"/>
    </location>
</feature>